<gene>
    <name evidence="2" type="ORF">CHLRE_06g278106v5</name>
</gene>
<dbReference type="AlphaFoldDB" id="A0A2K3DNV3"/>
<dbReference type="RefSeq" id="XP_042923766.1">
    <property type="nucleotide sequence ID" value="XM_043063060.1"/>
</dbReference>
<accession>A0A2K3DNV3</accession>
<protein>
    <submittedName>
        <fullName evidence="2">Uncharacterized protein</fullName>
    </submittedName>
</protein>
<organism evidence="2 3">
    <name type="scientific">Chlamydomonas reinhardtii</name>
    <name type="common">Chlamydomonas smithii</name>
    <dbReference type="NCBI Taxonomy" id="3055"/>
    <lineage>
        <taxon>Eukaryota</taxon>
        <taxon>Viridiplantae</taxon>
        <taxon>Chlorophyta</taxon>
        <taxon>core chlorophytes</taxon>
        <taxon>Chlorophyceae</taxon>
        <taxon>CS clade</taxon>
        <taxon>Chlamydomonadales</taxon>
        <taxon>Chlamydomonadaceae</taxon>
        <taxon>Chlamydomonas</taxon>
    </lineage>
</organism>
<proteinExistence type="predicted"/>
<dbReference type="EMBL" id="CM008967">
    <property type="protein sequence ID" value="PNW82212.1"/>
    <property type="molecule type" value="Genomic_DNA"/>
</dbReference>
<evidence type="ECO:0000256" key="1">
    <source>
        <dbReference type="SAM" id="MobiDB-lite"/>
    </source>
</evidence>
<dbReference type="Gramene" id="PNW82212">
    <property type="protein sequence ID" value="PNW82212"/>
    <property type="gene ID" value="CHLRE_06g278106v5"/>
</dbReference>
<evidence type="ECO:0000313" key="2">
    <source>
        <dbReference type="EMBL" id="PNW82212.1"/>
    </source>
</evidence>
<reference evidence="2 3" key="1">
    <citation type="journal article" date="2007" name="Science">
        <title>The Chlamydomonas genome reveals the evolution of key animal and plant functions.</title>
        <authorList>
            <person name="Merchant S.S."/>
            <person name="Prochnik S.E."/>
            <person name="Vallon O."/>
            <person name="Harris E.H."/>
            <person name="Karpowicz S.J."/>
            <person name="Witman G.B."/>
            <person name="Terry A."/>
            <person name="Salamov A."/>
            <person name="Fritz-Laylin L.K."/>
            <person name="Marechal-Drouard L."/>
            <person name="Marshall W.F."/>
            <person name="Qu L.H."/>
            <person name="Nelson D.R."/>
            <person name="Sanderfoot A.A."/>
            <person name="Spalding M.H."/>
            <person name="Kapitonov V.V."/>
            <person name="Ren Q."/>
            <person name="Ferris P."/>
            <person name="Lindquist E."/>
            <person name="Shapiro H."/>
            <person name="Lucas S.M."/>
            <person name="Grimwood J."/>
            <person name="Schmutz J."/>
            <person name="Cardol P."/>
            <person name="Cerutti H."/>
            <person name="Chanfreau G."/>
            <person name="Chen C.L."/>
            <person name="Cognat V."/>
            <person name="Croft M.T."/>
            <person name="Dent R."/>
            <person name="Dutcher S."/>
            <person name="Fernandez E."/>
            <person name="Fukuzawa H."/>
            <person name="Gonzalez-Ballester D."/>
            <person name="Gonzalez-Halphen D."/>
            <person name="Hallmann A."/>
            <person name="Hanikenne M."/>
            <person name="Hippler M."/>
            <person name="Inwood W."/>
            <person name="Jabbari K."/>
            <person name="Kalanon M."/>
            <person name="Kuras R."/>
            <person name="Lefebvre P.A."/>
            <person name="Lemaire S.D."/>
            <person name="Lobanov A.V."/>
            <person name="Lohr M."/>
            <person name="Manuell A."/>
            <person name="Meier I."/>
            <person name="Mets L."/>
            <person name="Mittag M."/>
            <person name="Mittelmeier T."/>
            <person name="Moroney J.V."/>
            <person name="Moseley J."/>
            <person name="Napoli C."/>
            <person name="Nedelcu A.M."/>
            <person name="Niyogi K."/>
            <person name="Novoselov S.V."/>
            <person name="Paulsen I.T."/>
            <person name="Pazour G."/>
            <person name="Purton S."/>
            <person name="Ral J.P."/>
            <person name="Riano-Pachon D.M."/>
            <person name="Riekhof W."/>
            <person name="Rymarquis L."/>
            <person name="Schroda M."/>
            <person name="Stern D."/>
            <person name="Umen J."/>
            <person name="Willows R."/>
            <person name="Wilson N."/>
            <person name="Zimmer S.L."/>
            <person name="Allmer J."/>
            <person name="Balk J."/>
            <person name="Bisova K."/>
            <person name="Chen C.J."/>
            <person name="Elias M."/>
            <person name="Gendler K."/>
            <person name="Hauser C."/>
            <person name="Lamb M.R."/>
            <person name="Ledford H."/>
            <person name="Long J.C."/>
            <person name="Minagawa J."/>
            <person name="Page M.D."/>
            <person name="Pan J."/>
            <person name="Pootakham W."/>
            <person name="Roje S."/>
            <person name="Rose A."/>
            <person name="Stahlberg E."/>
            <person name="Terauchi A.M."/>
            <person name="Yang P."/>
            <person name="Ball S."/>
            <person name="Bowler C."/>
            <person name="Dieckmann C.L."/>
            <person name="Gladyshev V.N."/>
            <person name="Green P."/>
            <person name="Jorgensen R."/>
            <person name="Mayfield S."/>
            <person name="Mueller-Roeber B."/>
            <person name="Rajamani S."/>
            <person name="Sayre R.T."/>
            <person name="Brokstein P."/>
            <person name="Dubchak I."/>
            <person name="Goodstein D."/>
            <person name="Hornick L."/>
            <person name="Huang Y.W."/>
            <person name="Jhaveri J."/>
            <person name="Luo Y."/>
            <person name="Martinez D."/>
            <person name="Ngau W.C."/>
            <person name="Otillar B."/>
            <person name="Poliakov A."/>
            <person name="Porter A."/>
            <person name="Szajkowski L."/>
            <person name="Werner G."/>
            <person name="Zhou K."/>
            <person name="Grigoriev I.V."/>
            <person name="Rokhsar D.S."/>
            <person name="Grossman A.R."/>
        </authorList>
    </citation>
    <scope>NUCLEOTIDE SEQUENCE [LARGE SCALE GENOMIC DNA]</scope>
    <source>
        <strain evidence="3">CC-503</strain>
    </source>
</reference>
<dbReference type="GeneID" id="5719992"/>
<dbReference type="InParanoid" id="A0A2K3DNV3"/>
<dbReference type="Proteomes" id="UP000006906">
    <property type="component" value="Chromosome 6"/>
</dbReference>
<keyword evidence="3" id="KW-1185">Reference proteome</keyword>
<sequence>MNVSTPSGTGLEAGRAARLRLGAWGSALDGQLRAAAAQTSAREMLKMPTRRTMLPEPAERPKRFY</sequence>
<dbReference type="KEGG" id="cre:CHLRE_06g278106v5"/>
<evidence type="ECO:0000313" key="3">
    <source>
        <dbReference type="Proteomes" id="UP000006906"/>
    </source>
</evidence>
<name>A0A2K3DNV3_CHLRE</name>
<feature type="region of interest" description="Disordered" evidence="1">
    <location>
        <begin position="44"/>
        <end position="65"/>
    </location>
</feature>